<sequence>MAEVIITERPEQKVPGVPPIAFTFKSNQPVEISITVANQALRPVITALTRPQSEENLPSGRNGSSSSPVMPPPPFLPLQPSFDYMDVTFWQDLAQDTQDWLVTLKPSEDVELWTWSLDIFWIAFVAAYPDFPAGDWPDWDNRVPLRGNFIMNWVSGGGRHFRNHDSNPSELDGTSRHLYFLWTFLGSVINSRYPDLST</sequence>
<reference evidence="2 4" key="1">
    <citation type="submission" date="2014-04" db="EMBL/GenBank/DDBJ databases">
        <authorList>
            <consortium name="DOE Joint Genome Institute"/>
            <person name="Kuo A."/>
            <person name="Girlanda M."/>
            <person name="Perotto S."/>
            <person name="Kohler A."/>
            <person name="Nagy L.G."/>
            <person name="Floudas D."/>
            <person name="Copeland A."/>
            <person name="Barry K.W."/>
            <person name="Cichocki N."/>
            <person name="Veneault-Fourrey C."/>
            <person name="LaButti K."/>
            <person name="Lindquist E.A."/>
            <person name="Lipzen A."/>
            <person name="Lundell T."/>
            <person name="Morin E."/>
            <person name="Murat C."/>
            <person name="Sun H."/>
            <person name="Tunlid A."/>
            <person name="Henrissat B."/>
            <person name="Grigoriev I.V."/>
            <person name="Hibbett D.S."/>
            <person name="Martin F."/>
            <person name="Nordberg H.P."/>
            <person name="Cantor M.N."/>
            <person name="Hua S.X."/>
        </authorList>
    </citation>
    <scope>NUCLEOTIDE SEQUENCE [LARGE SCALE GENOMIC DNA]</scope>
    <source>
        <strain evidence="2 4">MUT 4182</strain>
    </source>
</reference>
<protein>
    <submittedName>
        <fullName evidence="2">Uncharacterized protein</fullName>
    </submittedName>
</protein>
<name>A0A0C3Q2D4_9AGAM</name>
<dbReference type="AlphaFoldDB" id="A0A0C3Q2D4"/>
<accession>A0A0C3Q2D4</accession>
<evidence type="ECO:0000256" key="1">
    <source>
        <dbReference type="SAM" id="MobiDB-lite"/>
    </source>
</evidence>
<dbReference type="Proteomes" id="UP000054248">
    <property type="component" value="Unassembled WGS sequence"/>
</dbReference>
<keyword evidence="4" id="KW-1185">Reference proteome</keyword>
<proteinExistence type="predicted"/>
<dbReference type="EMBL" id="KN823535">
    <property type="protein sequence ID" value="KIO16554.1"/>
    <property type="molecule type" value="Genomic_DNA"/>
</dbReference>
<organism evidence="2 4">
    <name type="scientific">Tulasnella calospora MUT 4182</name>
    <dbReference type="NCBI Taxonomy" id="1051891"/>
    <lineage>
        <taxon>Eukaryota</taxon>
        <taxon>Fungi</taxon>
        <taxon>Dikarya</taxon>
        <taxon>Basidiomycota</taxon>
        <taxon>Agaricomycotina</taxon>
        <taxon>Agaricomycetes</taxon>
        <taxon>Cantharellales</taxon>
        <taxon>Tulasnellaceae</taxon>
        <taxon>Tulasnella</taxon>
    </lineage>
</organism>
<reference evidence="2" key="3">
    <citation type="submission" date="2015-02" db="EMBL/GenBank/DDBJ databases">
        <title>Evolutionary Origins and Diversification of the Mycorrhizal Mutualists.</title>
        <authorList>
            <consortium name="DOE Joint Genome Institute"/>
            <consortium name="Mycorrhizal Genomics Consortium"/>
            <person name="Kohler A."/>
            <person name="Kuo A."/>
            <person name="Nagy L.G."/>
            <person name="Floudas D."/>
            <person name="Copeland A."/>
            <person name="Barry K.W."/>
            <person name="Cichocki N."/>
            <person name="Veneault-Fourrey C."/>
            <person name="LaButti K."/>
            <person name="Lindquist E.A."/>
            <person name="Lipzen A."/>
            <person name="Lundell T."/>
            <person name="Morin E."/>
            <person name="Murat C."/>
            <person name="Riley R."/>
            <person name="Ohm R."/>
            <person name="Sun H."/>
            <person name="Tunlid A."/>
            <person name="Henrissat B."/>
            <person name="Grigoriev I.V."/>
            <person name="Hibbett D.S."/>
            <person name="Martin F."/>
        </authorList>
    </citation>
    <scope>NUCLEOTIDE SEQUENCE</scope>
    <source>
        <strain evidence="2 4">MUT 4182</strain>
    </source>
</reference>
<gene>
    <name evidence="3" type="ORF">M407DRAFT_246798</name>
    <name evidence="2" type="ORF">M407DRAFT_246959</name>
</gene>
<feature type="compositionally biased region" description="Polar residues" evidence="1">
    <location>
        <begin position="49"/>
        <end position="63"/>
    </location>
</feature>
<evidence type="ECO:0000313" key="4">
    <source>
        <dbReference type="Proteomes" id="UP000054248"/>
    </source>
</evidence>
<dbReference type="HOGENOM" id="CLU_107692_0_0_1"/>
<feature type="region of interest" description="Disordered" evidence="1">
    <location>
        <begin position="49"/>
        <end position="72"/>
    </location>
</feature>
<reference evidence="4" key="2">
    <citation type="submission" date="2015-01" db="EMBL/GenBank/DDBJ databases">
        <title>Evolutionary Origins and Diversification of the Mycorrhizal Mutualists.</title>
        <authorList>
            <consortium name="DOE Joint Genome Institute"/>
            <consortium name="Mycorrhizal Genomics Consortium"/>
            <person name="Kohler A."/>
            <person name="Kuo A."/>
            <person name="Nagy L.G."/>
            <person name="Floudas D."/>
            <person name="Copeland A."/>
            <person name="Barry K.W."/>
            <person name="Cichocki N."/>
            <person name="Veneault-Fourrey C."/>
            <person name="LaButti K."/>
            <person name="Lindquist E.A."/>
            <person name="Lipzen A."/>
            <person name="Lundell T."/>
            <person name="Morin E."/>
            <person name="Murat C."/>
            <person name="Riley R."/>
            <person name="Ohm R."/>
            <person name="Sun H."/>
            <person name="Tunlid A."/>
            <person name="Henrissat B."/>
            <person name="Grigoriev I.V."/>
            <person name="Hibbett D.S."/>
            <person name="Martin F."/>
        </authorList>
    </citation>
    <scope>NUCLEOTIDE SEQUENCE [LARGE SCALE GENOMIC DNA]</scope>
    <source>
        <strain evidence="4">MUT 4182</strain>
    </source>
</reference>
<dbReference type="EMBL" id="KN823408">
    <property type="protein sequence ID" value="KIO17255.1"/>
    <property type="molecule type" value="Genomic_DNA"/>
</dbReference>
<dbReference type="OrthoDB" id="3169660at2759"/>
<evidence type="ECO:0000313" key="2">
    <source>
        <dbReference type="EMBL" id="KIO16554.1"/>
    </source>
</evidence>
<evidence type="ECO:0000313" key="3">
    <source>
        <dbReference type="EMBL" id="KIO17255.1"/>
    </source>
</evidence>